<keyword evidence="1" id="KW-0597">Phosphoprotein</keyword>
<dbReference type="InterPro" id="IPR001789">
    <property type="entry name" value="Sig_transdc_resp-reg_receiver"/>
</dbReference>
<evidence type="ECO:0000256" key="1">
    <source>
        <dbReference type="PROSITE-ProRule" id="PRU00169"/>
    </source>
</evidence>
<evidence type="ECO:0000313" key="4">
    <source>
        <dbReference type="Proteomes" id="UP000315540"/>
    </source>
</evidence>
<dbReference type="CDD" id="cd17546">
    <property type="entry name" value="REC_hyHK_CKI1_RcsC-like"/>
    <property type="match status" value="1"/>
</dbReference>
<feature type="domain" description="Response regulatory" evidence="2">
    <location>
        <begin position="6"/>
        <end position="128"/>
    </location>
</feature>
<dbReference type="InterPro" id="IPR011006">
    <property type="entry name" value="CheY-like_superfamily"/>
</dbReference>
<evidence type="ECO:0000259" key="2">
    <source>
        <dbReference type="PROSITE" id="PS50110"/>
    </source>
</evidence>
<protein>
    <submittedName>
        <fullName evidence="3">Response regulator</fullName>
    </submittedName>
</protein>
<comment type="caution">
    <text evidence="3">The sequence shown here is derived from an EMBL/GenBank/DDBJ whole genome shotgun (WGS) entry which is preliminary data.</text>
</comment>
<dbReference type="GO" id="GO:0000160">
    <property type="term" value="P:phosphorelay signal transduction system"/>
    <property type="evidence" value="ECO:0007669"/>
    <property type="project" value="InterPro"/>
</dbReference>
<dbReference type="OrthoDB" id="673128at2"/>
<dbReference type="PANTHER" id="PTHR43228:SF1">
    <property type="entry name" value="TWO-COMPONENT RESPONSE REGULATOR ARR22"/>
    <property type="match status" value="1"/>
</dbReference>
<dbReference type="Proteomes" id="UP000315540">
    <property type="component" value="Unassembled WGS sequence"/>
</dbReference>
<accession>A0A504IUW2</accession>
<evidence type="ECO:0000313" key="3">
    <source>
        <dbReference type="EMBL" id="TPN82267.1"/>
    </source>
</evidence>
<dbReference type="AlphaFoldDB" id="A0A504IUW2"/>
<gene>
    <name evidence="3" type="ORF">FHK87_22855</name>
</gene>
<dbReference type="Pfam" id="PF00072">
    <property type="entry name" value="Response_reg"/>
    <property type="match status" value="1"/>
</dbReference>
<dbReference type="EMBL" id="VFWZ01000009">
    <property type="protein sequence ID" value="TPN82267.1"/>
    <property type="molecule type" value="Genomic_DNA"/>
</dbReference>
<dbReference type="SUPFAM" id="SSF52172">
    <property type="entry name" value="CheY-like"/>
    <property type="match status" value="1"/>
</dbReference>
<sequence>MKKINNILLVDDSNATNFFNKTIIEKSGYAEKVTIVKNGKEALAYITTNGSPELIFLDINMPVMTGWEFLEEYQKLELQYKQSVIILMLGATLSKEDKEKAESILFVKGFEEKMLTKECLYQIIASNFGNSDSGISSEDTKFAI</sequence>
<dbReference type="RefSeq" id="WP_140597198.1">
    <property type="nucleotide sequence ID" value="NZ_VFWZ01000009.1"/>
</dbReference>
<organism evidence="3 4">
    <name type="scientific">Aquimarina algicola</name>
    <dbReference type="NCBI Taxonomy" id="2589995"/>
    <lineage>
        <taxon>Bacteria</taxon>
        <taxon>Pseudomonadati</taxon>
        <taxon>Bacteroidota</taxon>
        <taxon>Flavobacteriia</taxon>
        <taxon>Flavobacteriales</taxon>
        <taxon>Flavobacteriaceae</taxon>
        <taxon>Aquimarina</taxon>
    </lineage>
</organism>
<proteinExistence type="predicted"/>
<keyword evidence="4" id="KW-1185">Reference proteome</keyword>
<reference evidence="3 4" key="1">
    <citation type="submission" date="2019-06" db="EMBL/GenBank/DDBJ databases">
        <authorList>
            <person name="Meng X."/>
        </authorList>
    </citation>
    <scope>NUCLEOTIDE SEQUENCE [LARGE SCALE GENOMIC DNA]</scope>
    <source>
        <strain evidence="3 4">M625</strain>
    </source>
</reference>
<dbReference type="SMART" id="SM00448">
    <property type="entry name" value="REC"/>
    <property type="match status" value="1"/>
</dbReference>
<dbReference type="InterPro" id="IPR052048">
    <property type="entry name" value="ST_Response_Regulator"/>
</dbReference>
<dbReference type="PROSITE" id="PS50110">
    <property type="entry name" value="RESPONSE_REGULATORY"/>
    <property type="match status" value="1"/>
</dbReference>
<dbReference type="Gene3D" id="3.40.50.2300">
    <property type="match status" value="1"/>
</dbReference>
<dbReference type="PANTHER" id="PTHR43228">
    <property type="entry name" value="TWO-COMPONENT RESPONSE REGULATOR"/>
    <property type="match status" value="1"/>
</dbReference>
<name>A0A504IUW2_9FLAO</name>
<feature type="modified residue" description="4-aspartylphosphate" evidence="1">
    <location>
        <position position="58"/>
    </location>
</feature>